<dbReference type="Gene3D" id="1.10.10.10">
    <property type="entry name" value="Winged helix-like DNA-binding domain superfamily/Winged helix DNA-binding domain"/>
    <property type="match status" value="1"/>
</dbReference>
<dbReference type="InterPro" id="IPR039422">
    <property type="entry name" value="MarR/SlyA-like"/>
</dbReference>
<name>A0ABW1RIY7_9LACO</name>
<dbReference type="EMBL" id="JBHSSL010000115">
    <property type="protein sequence ID" value="MFC6171658.1"/>
    <property type="molecule type" value="Genomic_DNA"/>
</dbReference>
<dbReference type="InterPro" id="IPR036388">
    <property type="entry name" value="WH-like_DNA-bd_sf"/>
</dbReference>
<dbReference type="SMART" id="SM00347">
    <property type="entry name" value="HTH_MARR"/>
    <property type="match status" value="1"/>
</dbReference>
<dbReference type="SUPFAM" id="SSF46785">
    <property type="entry name" value="Winged helix' DNA-binding domain"/>
    <property type="match status" value="1"/>
</dbReference>
<proteinExistence type="predicted"/>
<evidence type="ECO:0000259" key="1">
    <source>
        <dbReference type="SMART" id="SM00347"/>
    </source>
</evidence>
<dbReference type="InterPro" id="IPR000835">
    <property type="entry name" value="HTH_MarR-typ"/>
</dbReference>
<sequence>MKNETQVKDLILSLRSLRKETRRIFYFQATKQQLTENWVIALGALNTKNSSSLEDLAHALRLGSSTTSGIVDRMVAEALVTKERDPLNKRKINISPTEKGMQKYKATYADFWAKLAPVNELDTDKLAALLTTQTALLKKLEGID</sequence>
<reference evidence="3" key="1">
    <citation type="journal article" date="2019" name="Int. J. Syst. Evol. Microbiol.">
        <title>The Global Catalogue of Microorganisms (GCM) 10K type strain sequencing project: providing services to taxonomists for standard genome sequencing and annotation.</title>
        <authorList>
            <consortium name="The Broad Institute Genomics Platform"/>
            <consortium name="The Broad Institute Genome Sequencing Center for Infectious Disease"/>
            <person name="Wu L."/>
            <person name="Ma J."/>
        </authorList>
    </citation>
    <scope>NUCLEOTIDE SEQUENCE [LARGE SCALE GENOMIC DNA]</scope>
    <source>
        <strain evidence="3">CCM 8904</strain>
    </source>
</reference>
<dbReference type="Proteomes" id="UP001596289">
    <property type="component" value="Unassembled WGS sequence"/>
</dbReference>
<evidence type="ECO:0000313" key="3">
    <source>
        <dbReference type="Proteomes" id="UP001596289"/>
    </source>
</evidence>
<accession>A0ABW1RIY7</accession>
<organism evidence="2 3">
    <name type="scientific">Loigolactobacillus jiayinensis</name>
    <dbReference type="NCBI Taxonomy" id="2486016"/>
    <lineage>
        <taxon>Bacteria</taxon>
        <taxon>Bacillati</taxon>
        <taxon>Bacillota</taxon>
        <taxon>Bacilli</taxon>
        <taxon>Lactobacillales</taxon>
        <taxon>Lactobacillaceae</taxon>
        <taxon>Loigolactobacillus</taxon>
    </lineage>
</organism>
<dbReference type="InterPro" id="IPR036390">
    <property type="entry name" value="WH_DNA-bd_sf"/>
</dbReference>
<dbReference type="PANTHER" id="PTHR33164">
    <property type="entry name" value="TRANSCRIPTIONAL REGULATOR, MARR FAMILY"/>
    <property type="match status" value="1"/>
</dbReference>
<protein>
    <submittedName>
        <fullName evidence="2">MarR family winged helix-turn-helix transcriptional regulator</fullName>
    </submittedName>
</protein>
<dbReference type="Pfam" id="PF12802">
    <property type="entry name" value="MarR_2"/>
    <property type="match status" value="1"/>
</dbReference>
<gene>
    <name evidence="2" type="ORF">ACFQGP_13945</name>
</gene>
<keyword evidence="3" id="KW-1185">Reference proteome</keyword>
<dbReference type="RefSeq" id="WP_125552469.1">
    <property type="nucleotide sequence ID" value="NZ_JBHSSL010000115.1"/>
</dbReference>
<dbReference type="PANTHER" id="PTHR33164:SF102">
    <property type="entry name" value="TRANSCRIPTIONAL REGULATORY PROTEIN"/>
    <property type="match status" value="1"/>
</dbReference>
<comment type="caution">
    <text evidence="2">The sequence shown here is derived from an EMBL/GenBank/DDBJ whole genome shotgun (WGS) entry which is preliminary data.</text>
</comment>
<feature type="domain" description="HTH marR-type" evidence="1">
    <location>
        <begin position="27"/>
        <end position="126"/>
    </location>
</feature>
<evidence type="ECO:0000313" key="2">
    <source>
        <dbReference type="EMBL" id="MFC6171658.1"/>
    </source>
</evidence>